<proteinExistence type="predicted"/>
<reference evidence="1" key="1">
    <citation type="submission" date="2018-05" db="EMBL/GenBank/DDBJ databases">
        <title>Draft genome of Mucuna pruriens seed.</title>
        <authorList>
            <person name="Nnadi N.E."/>
            <person name="Vos R."/>
            <person name="Hasami M.H."/>
            <person name="Devisetty U.K."/>
            <person name="Aguiy J.C."/>
        </authorList>
    </citation>
    <scope>NUCLEOTIDE SEQUENCE [LARGE SCALE GENOMIC DNA]</scope>
    <source>
        <strain evidence="1">JCA_2017</strain>
    </source>
</reference>
<feature type="non-terminal residue" evidence="1">
    <location>
        <position position="1"/>
    </location>
</feature>
<keyword evidence="2" id="KW-1185">Reference proteome</keyword>
<gene>
    <name evidence="1" type="ORF">CR513_20249</name>
</gene>
<name>A0A371H2L6_MUCPR</name>
<accession>A0A371H2L6</accession>
<evidence type="ECO:0000313" key="1">
    <source>
        <dbReference type="EMBL" id="RDX97031.1"/>
    </source>
</evidence>
<dbReference type="Proteomes" id="UP000257109">
    <property type="component" value="Unassembled WGS sequence"/>
</dbReference>
<dbReference type="AlphaFoldDB" id="A0A371H2L6"/>
<evidence type="ECO:0000313" key="2">
    <source>
        <dbReference type="Proteomes" id="UP000257109"/>
    </source>
</evidence>
<dbReference type="EMBL" id="QJKJ01003753">
    <property type="protein sequence ID" value="RDX97031.1"/>
    <property type="molecule type" value="Genomic_DNA"/>
</dbReference>
<protein>
    <submittedName>
        <fullName evidence="1">Uncharacterized protein</fullName>
    </submittedName>
</protein>
<organism evidence="1 2">
    <name type="scientific">Mucuna pruriens</name>
    <name type="common">Velvet bean</name>
    <name type="synonym">Dolichos pruriens</name>
    <dbReference type="NCBI Taxonomy" id="157652"/>
    <lineage>
        <taxon>Eukaryota</taxon>
        <taxon>Viridiplantae</taxon>
        <taxon>Streptophyta</taxon>
        <taxon>Embryophyta</taxon>
        <taxon>Tracheophyta</taxon>
        <taxon>Spermatophyta</taxon>
        <taxon>Magnoliopsida</taxon>
        <taxon>eudicotyledons</taxon>
        <taxon>Gunneridae</taxon>
        <taxon>Pentapetalae</taxon>
        <taxon>rosids</taxon>
        <taxon>fabids</taxon>
        <taxon>Fabales</taxon>
        <taxon>Fabaceae</taxon>
        <taxon>Papilionoideae</taxon>
        <taxon>50 kb inversion clade</taxon>
        <taxon>NPAAA clade</taxon>
        <taxon>indigoferoid/millettioid clade</taxon>
        <taxon>Phaseoleae</taxon>
        <taxon>Mucuna</taxon>
    </lineage>
</organism>
<sequence>MELVPIGRPAQALHAYPSPIGVRKENGHLAKHRPTLKLRSEEGRRTTVPITRNQAASSTNEGEEDTLQRLGLGNCILAGS</sequence>
<comment type="caution">
    <text evidence="1">The sequence shown here is derived from an EMBL/GenBank/DDBJ whole genome shotgun (WGS) entry which is preliminary data.</text>
</comment>